<proteinExistence type="predicted"/>
<reference evidence="2 3" key="1">
    <citation type="journal article" date="2016" name="Nat. Microbiol.">
        <title>The Mouse Intestinal Bacterial Collection (miBC) provides host-specific insight into cultured diversity and functional potential of the gut microbiota.</title>
        <authorList>
            <person name="Lagkouvardos I."/>
            <person name="Pukall R."/>
            <person name="Abt B."/>
            <person name="Foesel B.U."/>
            <person name="Meier-Kolthoff J.P."/>
            <person name="Kumar N."/>
            <person name="Bresciani A."/>
            <person name="Martinez I."/>
            <person name="Just S."/>
            <person name="Ziegler C."/>
            <person name="Brugiroux S."/>
            <person name="Garzetti D."/>
            <person name="Wenning M."/>
            <person name="Bui T.P."/>
            <person name="Wang J."/>
            <person name="Hugenholtz F."/>
            <person name="Plugge C.M."/>
            <person name="Peterson D.A."/>
            <person name="Hornef M.W."/>
            <person name="Baines J.F."/>
            <person name="Smidt H."/>
            <person name="Walter J."/>
            <person name="Kristiansen K."/>
            <person name="Nielsen H.B."/>
            <person name="Haller D."/>
            <person name="Overmann J."/>
            <person name="Stecher B."/>
            <person name="Clavel T."/>
        </authorList>
    </citation>
    <scope>NUCLEOTIDE SEQUENCE [LARGE SCALE GENOMIC DNA]</scope>
    <source>
        <strain evidence="2 3">DSM 28560</strain>
    </source>
</reference>
<evidence type="ECO:0000313" key="2">
    <source>
        <dbReference type="EMBL" id="TDA20955.1"/>
    </source>
</evidence>
<evidence type="ECO:0000313" key="3">
    <source>
        <dbReference type="Proteomes" id="UP000295710"/>
    </source>
</evidence>
<dbReference type="EMBL" id="SMMX01000013">
    <property type="protein sequence ID" value="TDA20955.1"/>
    <property type="molecule type" value="Genomic_DNA"/>
</dbReference>
<keyword evidence="3" id="KW-1185">Reference proteome</keyword>
<accession>A0A4R4FBW4</accession>
<dbReference type="AlphaFoldDB" id="A0A4R4FBW4"/>
<protein>
    <submittedName>
        <fullName evidence="2">Uncharacterized protein</fullName>
    </submittedName>
</protein>
<feature type="region of interest" description="Disordered" evidence="1">
    <location>
        <begin position="1"/>
        <end position="29"/>
    </location>
</feature>
<evidence type="ECO:0000256" key="1">
    <source>
        <dbReference type="SAM" id="MobiDB-lite"/>
    </source>
</evidence>
<name>A0A4R4FBW4_9FIRM</name>
<dbReference type="RefSeq" id="WP_132279286.1">
    <property type="nucleotide sequence ID" value="NZ_JAOBST010000011.1"/>
</dbReference>
<sequence>MWSHEQPERKQKKSQTADGNRKSCTGFLPVQEPLIPRTYGNVIQRRLAHMAETFYNRGTDER</sequence>
<dbReference type="Proteomes" id="UP000295710">
    <property type="component" value="Unassembled WGS sequence"/>
</dbReference>
<gene>
    <name evidence="2" type="ORF">E1963_14355</name>
</gene>
<organism evidence="2 3">
    <name type="scientific">Extibacter muris</name>
    <dbReference type="NCBI Taxonomy" id="1796622"/>
    <lineage>
        <taxon>Bacteria</taxon>
        <taxon>Bacillati</taxon>
        <taxon>Bacillota</taxon>
        <taxon>Clostridia</taxon>
        <taxon>Lachnospirales</taxon>
        <taxon>Lachnospiraceae</taxon>
        <taxon>Extibacter</taxon>
    </lineage>
</organism>
<comment type="caution">
    <text evidence="2">The sequence shown here is derived from an EMBL/GenBank/DDBJ whole genome shotgun (WGS) entry which is preliminary data.</text>
</comment>